<dbReference type="SUPFAM" id="SSF47819">
    <property type="entry name" value="HRDC-like"/>
    <property type="match status" value="1"/>
</dbReference>
<dbReference type="Gene3D" id="3.40.50.300">
    <property type="entry name" value="P-loop containing nucleotide triphosphate hydrolases"/>
    <property type="match status" value="1"/>
</dbReference>
<organism evidence="3 4">
    <name type="scientific">Parasediminibacterium paludis</name>
    <dbReference type="NCBI Taxonomy" id="908966"/>
    <lineage>
        <taxon>Bacteria</taxon>
        <taxon>Pseudomonadati</taxon>
        <taxon>Bacteroidota</taxon>
        <taxon>Chitinophagia</taxon>
        <taxon>Chitinophagales</taxon>
        <taxon>Chitinophagaceae</taxon>
        <taxon>Parasediminibacterium</taxon>
    </lineage>
</organism>
<dbReference type="InterPro" id="IPR010285">
    <property type="entry name" value="DNA_helicase_pif1-like_DEAD"/>
</dbReference>
<dbReference type="Proteomes" id="UP001595906">
    <property type="component" value="Unassembled WGS sequence"/>
</dbReference>
<dbReference type="InterPro" id="IPR010997">
    <property type="entry name" value="HRDC-like_sf"/>
</dbReference>
<reference evidence="4" key="1">
    <citation type="journal article" date="2019" name="Int. J. Syst. Evol. Microbiol.">
        <title>The Global Catalogue of Microorganisms (GCM) 10K type strain sequencing project: providing services to taxonomists for standard genome sequencing and annotation.</title>
        <authorList>
            <consortium name="The Broad Institute Genomics Platform"/>
            <consortium name="The Broad Institute Genome Sequencing Center for Infectious Disease"/>
            <person name="Wu L."/>
            <person name="Ma J."/>
        </authorList>
    </citation>
    <scope>NUCLEOTIDE SEQUENCE [LARGE SCALE GENOMIC DNA]</scope>
    <source>
        <strain evidence="4">CECT 8010</strain>
    </source>
</reference>
<dbReference type="PANTHER" id="PTHR47642">
    <property type="entry name" value="ATP-DEPENDENT DNA HELICASE"/>
    <property type="match status" value="1"/>
</dbReference>
<comment type="caution">
    <text evidence="3">The sequence shown here is derived from an EMBL/GenBank/DDBJ whole genome shotgun (WGS) entry which is preliminary data.</text>
</comment>
<evidence type="ECO:0000256" key="1">
    <source>
        <dbReference type="SAM" id="MobiDB-lite"/>
    </source>
</evidence>
<dbReference type="Pfam" id="PF14493">
    <property type="entry name" value="HTH_40"/>
    <property type="match status" value="1"/>
</dbReference>
<dbReference type="InterPro" id="IPR044876">
    <property type="entry name" value="HRDC_dom_sf"/>
</dbReference>
<sequence length="841" mass="95457">MATEINQLFQLAADYIQFTNEAIFLTGKAGTGKTTFLKYIKENSGKQSAIVAPTGVAAINAGGTTIHSFFQLPFTPFVPGPIKGNFDLNFDAKPTSQRDTVLDKHHLLGRIKINREKRDIIRQLELLIIDEISMVRCDTLDAIDTVLRHIRGRQYDAFGGVQVLLIGDLHQLPPVIPNEEWGMLSQFYDSPYFFSSRVAQQQPPVYIELEKIYRQSDAVFIDVLNKVRNQKMDAVAMNILQTRYQPSFNTSEDDGYIVLTTHNKKATDINQHGLQNLPNRLITFKAFIEKDFSDKAFPAEENLQLKVGAQVMFIKNDKEKVRRYFNGKIGIVEKIEDDIIYVQCKGDTEPIKVTKEKWENIKYTLNQTNQQIEEEVIGSFTQYPLRLAWAITIHKSQGLTFEKAVIDAGSAFAPGQVYVALSRCTSLEGLVLQSLITNNSLFTDDRILAFAKTKSNAAALQNNLLLSKQLYQEKIMVELFGFDKAVSHIEDVLKLLEEHGGSFNEDALPWVNEIAERLRSIQQVASRFQIQLQQLFMGNDVLAINERVVKASVYFLEHLHYLVQALPQSPAVTDSRNYAQEYYNDIKALYAEIYTKFQLINTCKEGFSMQVYQQHKINLRIPDININAYAGAVYKKVDTPHPVLYKQLRELRDEICSTEDIPIYYVAKSESLEEMSKYLPLDEKDLKSITGFGEAKIEKYGQQFLSIIQTYCNAKNLQSLIHEKKPKKEKKEKQADSEKLSSSAQTLALHKQGLASGEIAEQRNLAVSTVESHLAQLVANNEVDVFTLMPKDKVMAVVEAINTLDSQAAGALMAHLGNHYSYAELRYGINYWKYLQAQKTV</sequence>
<dbReference type="CDD" id="cd18809">
    <property type="entry name" value="SF1_C_RecD"/>
    <property type="match status" value="1"/>
</dbReference>
<dbReference type="SMART" id="SM00341">
    <property type="entry name" value="HRDC"/>
    <property type="match status" value="1"/>
</dbReference>
<dbReference type="Gene3D" id="1.10.150.80">
    <property type="entry name" value="HRDC domain"/>
    <property type="match status" value="1"/>
</dbReference>
<name>A0ABV8Q1K0_9BACT</name>
<gene>
    <name evidence="3" type="ORF">ACFOW1_14265</name>
</gene>
<feature type="domain" description="HRDC" evidence="2">
    <location>
        <begin position="638"/>
        <end position="718"/>
    </location>
</feature>
<dbReference type="Pfam" id="PF05970">
    <property type="entry name" value="PIF1"/>
    <property type="match status" value="2"/>
</dbReference>
<dbReference type="EMBL" id="JBHSDC010000029">
    <property type="protein sequence ID" value="MFC4233062.1"/>
    <property type="molecule type" value="Genomic_DNA"/>
</dbReference>
<dbReference type="InterPro" id="IPR003593">
    <property type="entry name" value="AAA+_ATPase"/>
</dbReference>
<dbReference type="InterPro" id="IPR027417">
    <property type="entry name" value="P-loop_NTPase"/>
</dbReference>
<feature type="region of interest" description="Disordered" evidence="1">
    <location>
        <begin position="722"/>
        <end position="743"/>
    </location>
</feature>
<proteinExistence type="predicted"/>
<evidence type="ECO:0000313" key="4">
    <source>
        <dbReference type="Proteomes" id="UP001595906"/>
    </source>
</evidence>
<dbReference type="InterPro" id="IPR002121">
    <property type="entry name" value="HRDC_dom"/>
</dbReference>
<accession>A0ABV8Q1K0</accession>
<keyword evidence="4" id="KW-1185">Reference proteome</keyword>
<dbReference type="PROSITE" id="PS50967">
    <property type="entry name" value="HRDC"/>
    <property type="match status" value="1"/>
</dbReference>
<dbReference type="PANTHER" id="PTHR47642:SF6">
    <property type="entry name" value="ATP-DEPENDENT DNA HELICASE"/>
    <property type="match status" value="1"/>
</dbReference>
<evidence type="ECO:0000259" key="2">
    <source>
        <dbReference type="PROSITE" id="PS50967"/>
    </source>
</evidence>
<dbReference type="InterPro" id="IPR029491">
    <property type="entry name" value="Helicase_HTH"/>
</dbReference>
<feature type="compositionally biased region" description="Basic and acidic residues" evidence="1">
    <location>
        <begin position="729"/>
        <end position="739"/>
    </location>
</feature>
<dbReference type="SMART" id="SM00382">
    <property type="entry name" value="AAA"/>
    <property type="match status" value="1"/>
</dbReference>
<dbReference type="InterPro" id="IPR051055">
    <property type="entry name" value="PIF1_helicase"/>
</dbReference>
<protein>
    <submittedName>
        <fullName evidence="3">HRDC domain-containing protein</fullName>
    </submittedName>
</protein>
<evidence type="ECO:0000313" key="3">
    <source>
        <dbReference type="EMBL" id="MFC4233062.1"/>
    </source>
</evidence>
<dbReference type="RefSeq" id="WP_379015171.1">
    <property type="nucleotide sequence ID" value="NZ_JBHSDC010000029.1"/>
</dbReference>
<dbReference type="SUPFAM" id="SSF52540">
    <property type="entry name" value="P-loop containing nucleoside triphosphate hydrolases"/>
    <property type="match status" value="2"/>
</dbReference>
<dbReference type="Gene3D" id="2.30.30.940">
    <property type="match status" value="1"/>
</dbReference>
<dbReference type="Pfam" id="PF00570">
    <property type="entry name" value="HRDC"/>
    <property type="match status" value="1"/>
</dbReference>